<name>A0A4Q0XUM7_9BACT</name>
<dbReference type="InterPro" id="IPR013587">
    <property type="entry name" value="Nitrate/nitrite_sensing"/>
</dbReference>
<keyword evidence="4" id="KW-0175">Coiled coil</keyword>
<dbReference type="SUPFAM" id="SSF58104">
    <property type="entry name" value="Methyl-accepting chemotaxis protein (MCP) signaling domain"/>
    <property type="match status" value="1"/>
</dbReference>
<keyword evidence="5" id="KW-0812">Transmembrane</keyword>
<dbReference type="GO" id="GO:0006935">
    <property type="term" value="P:chemotaxis"/>
    <property type="evidence" value="ECO:0007669"/>
    <property type="project" value="UniProtKB-KW"/>
</dbReference>
<dbReference type="OrthoDB" id="5349185at2"/>
<evidence type="ECO:0000256" key="4">
    <source>
        <dbReference type="SAM" id="Coils"/>
    </source>
</evidence>
<dbReference type="PANTHER" id="PTHR43531:SF11">
    <property type="entry name" value="METHYL-ACCEPTING CHEMOTAXIS PROTEIN 3"/>
    <property type="match status" value="1"/>
</dbReference>
<dbReference type="PROSITE" id="PS50111">
    <property type="entry name" value="CHEMOTAXIS_TRANSDUC_2"/>
    <property type="match status" value="1"/>
</dbReference>
<dbReference type="GO" id="GO:0004888">
    <property type="term" value="F:transmembrane signaling receptor activity"/>
    <property type="evidence" value="ECO:0007669"/>
    <property type="project" value="TreeGrafter"/>
</dbReference>
<dbReference type="STRING" id="877500.GCA_000935065_00244"/>
<evidence type="ECO:0000256" key="2">
    <source>
        <dbReference type="ARBA" id="ARBA00029447"/>
    </source>
</evidence>
<reference evidence="7 8" key="1">
    <citation type="submission" date="2017-10" db="EMBL/GenBank/DDBJ databases">
        <title>Genomics of the genus Arcobacter.</title>
        <authorList>
            <person name="Perez-Cataluna A."/>
            <person name="Figueras M.J."/>
        </authorList>
    </citation>
    <scope>NUCLEOTIDE SEQUENCE [LARGE SCALE GENOMIC DNA]</scope>
    <source>
        <strain evidence="7 8">DSM 24636</strain>
    </source>
</reference>
<keyword evidence="5" id="KW-0472">Membrane</keyword>
<feature type="domain" description="Methyl-accepting transducer" evidence="6">
    <location>
        <begin position="609"/>
        <end position="838"/>
    </location>
</feature>
<dbReference type="Pfam" id="PF08376">
    <property type="entry name" value="NIT"/>
    <property type="match status" value="1"/>
</dbReference>
<dbReference type="Proteomes" id="UP000290191">
    <property type="component" value="Unassembled WGS sequence"/>
</dbReference>
<dbReference type="GO" id="GO:0005886">
    <property type="term" value="C:plasma membrane"/>
    <property type="evidence" value="ECO:0007669"/>
    <property type="project" value="TreeGrafter"/>
</dbReference>
<keyword evidence="5" id="KW-1133">Transmembrane helix</keyword>
<dbReference type="RefSeq" id="WP_129082983.1">
    <property type="nucleotide sequence ID" value="NZ_CP041070.1"/>
</dbReference>
<evidence type="ECO:0000256" key="3">
    <source>
        <dbReference type="PROSITE-ProRule" id="PRU00284"/>
    </source>
</evidence>
<feature type="coiled-coil region" evidence="4">
    <location>
        <begin position="816"/>
        <end position="843"/>
    </location>
</feature>
<evidence type="ECO:0000256" key="5">
    <source>
        <dbReference type="SAM" id="Phobius"/>
    </source>
</evidence>
<evidence type="ECO:0000313" key="8">
    <source>
        <dbReference type="Proteomes" id="UP000290191"/>
    </source>
</evidence>
<gene>
    <name evidence="7" type="ORF">CRV06_14220</name>
</gene>
<dbReference type="PANTHER" id="PTHR43531">
    <property type="entry name" value="PROTEIN ICFG"/>
    <property type="match status" value="1"/>
</dbReference>
<feature type="transmembrane region" description="Helical" evidence="5">
    <location>
        <begin position="422"/>
        <end position="444"/>
    </location>
</feature>
<dbReference type="AlphaFoldDB" id="A0A4Q0XUM7"/>
<dbReference type="Gene3D" id="1.20.120.30">
    <property type="entry name" value="Aspartate receptor, ligand-binding domain"/>
    <property type="match status" value="1"/>
</dbReference>
<dbReference type="GO" id="GO:0007165">
    <property type="term" value="P:signal transduction"/>
    <property type="evidence" value="ECO:0007669"/>
    <property type="project" value="UniProtKB-KW"/>
</dbReference>
<evidence type="ECO:0000256" key="1">
    <source>
        <dbReference type="ARBA" id="ARBA00022500"/>
    </source>
</evidence>
<comment type="caution">
    <text evidence="7">The sequence shown here is derived from an EMBL/GenBank/DDBJ whole genome shotgun (WGS) entry which is preliminary data.</text>
</comment>
<dbReference type="InterPro" id="IPR004089">
    <property type="entry name" value="MCPsignal_dom"/>
</dbReference>
<dbReference type="EMBL" id="PDKO01000018">
    <property type="protein sequence ID" value="RXJ61250.1"/>
    <property type="molecule type" value="Genomic_DNA"/>
</dbReference>
<evidence type="ECO:0000259" key="6">
    <source>
        <dbReference type="PROSITE" id="PS50111"/>
    </source>
</evidence>
<evidence type="ECO:0000313" key="7">
    <source>
        <dbReference type="EMBL" id="RXJ61250.1"/>
    </source>
</evidence>
<organism evidence="7 8">
    <name type="scientific">Halarcobacter anaerophilus</name>
    <dbReference type="NCBI Taxonomy" id="877500"/>
    <lineage>
        <taxon>Bacteria</taxon>
        <taxon>Pseudomonadati</taxon>
        <taxon>Campylobacterota</taxon>
        <taxon>Epsilonproteobacteria</taxon>
        <taxon>Campylobacterales</taxon>
        <taxon>Arcobacteraceae</taxon>
        <taxon>Halarcobacter</taxon>
    </lineage>
</organism>
<dbReference type="SMART" id="SM00283">
    <property type="entry name" value="MA"/>
    <property type="match status" value="1"/>
</dbReference>
<keyword evidence="8" id="KW-1185">Reference proteome</keyword>
<keyword evidence="1" id="KW-0145">Chemotaxis</keyword>
<proteinExistence type="inferred from homology"/>
<protein>
    <submittedName>
        <fullName evidence="7">Chemotaxis protein</fullName>
    </submittedName>
</protein>
<keyword evidence="3" id="KW-0807">Transducer</keyword>
<dbReference type="InterPro" id="IPR051310">
    <property type="entry name" value="MCP_chemotaxis"/>
</dbReference>
<dbReference type="Gene3D" id="1.10.287.950">
    <property type="entry name" value="Methyl-accepting chemotaxis protein"/>
    <property type="match status" value="1"/>
</dbReference>
<sequence length="986" mass="112232">MHNLSLKNKILLILTLPILAILILSGETLYKRVQEKNSLEKTKNYVHLSLVSTKLLNKLQQEREYSLIYLNSYGKNYSNELKEYRKEVDEKIKSLEKSLDNFDSKLYSQELTKNIEALKKSFKSIIKTRKKIDSLSLSDSELLKYYLDFNAKLLFFIDDSQTYNNDGRLSKKLQAYLSIVNITEAATIERRVLRDILQKGILTNEDYFQYSSSLATQNTYLSLFEKVVSKEDFKEFENVLKTCKTCKEVDRFREIIENKALKNEMVSKIIKLAGFGGFIQSFKDYVLKGDSKELNKLQRFHSSILRELNKYRRVKGTTKEEKKLIKKIKNIFDEYMGYTLDIQEAVNKEKSIKEINSLIDVNPQDAIKALGLLSVNIYGANYRQWFDAATKRVDVFKKYGDIVSKDIKTYIDTKSQDLSESFIITVSFVVSIILILFVVSNFIIKKVVHSLNRFEEGLQYSFQYVIREKEDLNPIEVKGKDEFAKMNEHMNEQMQKVKRIIEQDREVVAKITDVVEKVSNGFLEYTISNKGATNEVESLRLIINQMIKHTKQKVDYINLVLDNYAVGKYDFRLSEKQKTGMYGDFGNLSAGSVLLGQSISQLIAMITNAGKELETNTEILTNSSQSLSNSANEQAASLEETAASVEQITSNMKSSSNDVSKMLNIADELNQTAEKGNDQALKTVSSMEEINEKVAAISEAISVIDQIAFQTNILSLNAAVEAATAGEAGKGFAVVAQEVRNLANRSAEAAKSIKTLVEEASFKSNEGKSITTEMIKGYENLSEKIVDTKTIIDNVSSAIKEQENGMVQINDTISTLDMMTQKNAQTSLNIDKLSKEVSQLSTRLLGITQKAEISEKYYYMVDDVDLIQNISKYKNDHISFKKKEFSSLNKYEDIKVVDSKSCALGKWISSSEEKAEPYTNSKEWMLLKQTHDEVHKAVQNFITLNSKRVDNNSLKESASYIEELTYEVFKSLNDIAVVNTKLLREE</sequence>
<feature type="coiled-coil region" evidence="4">
    <location>
        <begin position="78"/>
        <end position="105"/>
    </location>
</feature>
<accession>A0A4Q0XUM7</accession>
<dbReference type="CDD" id="cd11386">
    <property type="entry name" value="MCP_signal"/>
    <property type="match status" value="1"/>
</dbReference>
<dbReference type="Pfam" id="PF00015">
    <property type="entry name" value="MCPsignal"/>
    <property type="match status" value="1"/>
</dbReference>
<comment type="similarity">
    <text evidence="2">Belongs to the methyl-accepting chemotaxis (MCP) protein family.</text>
</comment>